<dbReference type="Gene3D" id="2.160.20.10">
    <property type="entry name" value="Single-stranded right-handed beta-helix, Pectin lyase-like"/>
    <property type="match status" value="1"/>
</dbReference>
<keyword evidence="2" id="KW-0946">Virion</keyword>
<sequence length="714" mass="75220">MQRYVNFIASTTSTSSTLMVLSNATCTVYVAGTTTAATLYSDNGITPLANPFLSSSTGQVAFYAANGLYDLVVSKIGYLTVTISDIELDDLLASSGSSGVGYIAAGTGAVATTVQTKLRESVSVKDFGAVGDGVADDTAAIQAAITSAQSNGGVVFFPRGKYRVTTGNISISGITLVGCGTPEFGNTYDDNSSVILLDSTTTTPFVLGLGWNISGLTFFYPNQDGTAATPIVYPPLFTGTYVAGGIMNNVTVVNAYQVFKFTSGTAVGDFRLDQCRMYGIDKVFWFLQGAPEVINVSNCMFSYGIYVPAATPNTYLRDYTSLNGEFMRIDVAASSHTSVDGFNLNQSLVFGYRYGIRVLSGNLSVSTINNNWFDGVSTALSVESPGFTAGTRWTGNYHYSYRVGFTNTSYPTMSFSASGGGGNLLVSNNDFLFSQGNHILWNAPSFSDIKITDNRFRNWGRDAASAPTSYYAINATDSTLNGIIGLNKFKPLSGAVAHNRNGIGIGNAADLAIVSNEFDDCYLPIWIIAATRVRILANTSTGSTSSAALKNDATAGVLQSSGNRWDKGVSGPSGAPSFSANAGTQTFTGAKTQATFTNAEPFDRDVNFASSTFTAPSTDDYEFNVQLNNTTGVTVGDVWTLSIEQAGGGSGVFARSVYITANSSVSSPLSCSATFSLTAGDTVIAYVTRISGTGNYVTINNAGYNTFTGKRLPY</sequence>
<organism evidence="4">
    <name type="scientific">uncultured Caudovirales phage</name>
    <dbReference type="NCBI Taxonomy" id="2100421"/>
    <lineage>
        <taxon>Viruses</taxon>
        <taxon>Duplodnaviria</taxon>
        <taxon>Heunggongvirae</taxon>
        <taxon>Uroviricota</taxon>
        <taxon>Caudoviricetes</taxon>
        <taxon>Peduoviridae</taxon>
        <taxon>Maltschvirus</taxon>
        <taxon>Maltschvirus maltsch</taxon>
    </lineage>
</organism>
<name>A0A6J7WHX8_9CAUD</name>
<keyword evidence="4" id="KW-0456">Lyase</keyword>
<protein>
    <submittedName>
        <fullName evidence="4">Pectate lyase superfamily protein</fullName>
    </submittedName>
</protein>
<feature type="domain" description="Rhamnogalacturonase A/B/Epimerase-like pectate lyase" evidence="3">
    <location>
        <begin position="122"/>
        <end position="181"/>
    </location>
</feature>
<dbReference type="Pfam" id="PF12708">
    <property type="entry name" value="Pect-lyase_RHGA_epim"/>
    <property type="match status" value="1"/>
</dbReference>
<dbReference type="InterPro" id="IPR024535">
    <property type="entry name" value="RHGA/B-epi-like_pectate_lyase"/>
</dbReference>
<evidence type="ECO:0000256" key="2">
    <source>
        <dbReference type="ARBA" id="ARBA00022844"/>
    </source>
</evidence>
<dbReference type="GO" id="GO:0016829">
    <property type="term" value="F:lyase activity"/>
    <property type="evidence" value="ECO:0007669"/>
    <property type="project" value="UniProtKB-KW"/>
</dbReference>
<evidence type="ECO:0000313" key="4">
    <source>
        <dbReference type="EMBL" id="CAB5194568.1"/>
    </source>
</evidence>
<dbReference type="EMBL" id="LR798214">
    <property type="protein sequence ID" value="CAB5194568.1"/>
    <property type="molecule type" value="Genomic_DNA"/>
</dbReference>
<dbReference type="InterPro" id="IPR011050">
    <property type="entry name" value="Pectin_lyase_fold/virulence"/>
</dbReference>
<dbReference type="InterPro" id="IPR008983">
    <property type="entry name" value="Tumour_necrosis_fac-like_dom"/>
</dbReference>
<accession>A0A6J7WHX8</accession>
<evidence type="ECO:0000256" key="1">
    <source>
        <dbReference type="ARBA" id="ARBA00004328"/>
    </source>
</evidence>
<evidence type="ECO:0000259" key="3">
    <source>
        <dbReference type="Pfam" id="PF12708"/>
    </source>
</evidence>
<dbReference type="SUPFAM" id="SSF51126">
    <property type="entry name" value="Pectin lyase-like"/>
    <property type="match status" value="1"/>
</dbReference>
<dbReference type="GO" id="GO:0051701">
    <property type="term" value="P:biological process involved in interaction with host"/>
    <property type="evidence" value="ECO:0007669"/>
    <property type="project" value="UniProtKB-ARBA"/>
</dbReference>
<dbReference type="Gene3D" id="2.60.120.40">
    <property type="match status" value="1"/>
</dbReference>
<proteinExistence type="predicted"/>
<dbReference type="GO" id="GO:0044423">
    <property type="term" value="C:virion component"/>
    <property type="evidence" value="ECO:0007669"/>
    <property type="project" value="UniProtKB-KW"/>
</dbReference>
<dbReference type="InterPro" id="IPR012334">
    <property type="entry name" value="Pectin_lyas_fold"/>
</dbReference>
<reference evidence="4" key="1">
    <citation type="submission" date="2020-05" db="EMBL/GenBank/DDBJ databases">
        <authorList>
            <person name="Chiriac C."/>
            <person name="Salcher M."/>
            <person name="Ghai R."/>
            <person name="Kavagutti S V."/>
        </authorList>
    </citation>
    <scope>NUCLEOTIDE SEQUENCE</scope>
</reference>
<dbReference type="GO" id="GO:0019058">
    <property type="term" value="P:viral life cycle"/>
    <property type="evidence" value="ECO:0007669"/>
    <property type="project" value="UniProtKB-ARBA"/>
</dbReference>
<gene>
    <name evidence="4" type="ORF">UFOVP171_11</name>
</gene>
<comment type="subcellular location">
    <subcellularLocation>
        <location evidence="1">Virion</location>
    </subcellularLocation>
</comment>